<dbReference type="Proteomes" id="UP000694036">
    <property type="component" value="Chromosome"/>
</dbReference>
<evidence type="ECO:0000313" key="5">
    <source>
        <dbReference type="EMBL" id="QXJ35349.1"/>
    </source>
</evidence>
<accession>A0A8F5C1E7</accession>
<keyword evidence="2" id="KW-0238">DNA-binding</keyword>
<dbReference type="PANTHER" id="PTHR43413">
    <property type="entry name" value="TRANSCRIPTIONAL REGULATOR, ASNC FAMILY"/>
    <property type="match status" value="1"/>
</dbReference>
<feature type="domain" description="HTH asnC-type" evidence="4">
    <location>
        <begin position="1"/>
        <end position="61"/>
    </location>
</feature>
<dbReference type="GeneID" id="65557248"/>
<name>A0A8F5C1E7_9CREN</name>
<dbReference type="InterPro" id="IPR000485">
    <property type="entry name" value="AsnC-type_HTH_dom"/>
</dbReference>
<dbReference type="SMART" id="SM00344">
    <property type="entry name" value="HTH_ASNC"/>
    <property type="match status" value="1"/>
</dbReference>
<dbReference type="PANTHER" id="PTHR43413:SF8">
    <property type="entry name" value="HTH-TYPE TRANSCRIPTIONAL REGULATOR PTR1"/>
    <property type="match status" value="1"/>
</dbReference>
<dbReference type="RefSeq" id="WP_218257944.1">
    <property type="nucleotide sequence ID" value="NZ_CP077713.1"/>
</dbReference>
<evidence type="ECO:0000256" key="3">
    <source>
        <dbReference type="ARBA" id="ARBA00023163"/>
    </source>
</evidence>
<keyword evidence="1" id="KW-0805">Transcription regulation</keyword>
<evidence type="ECO:0000256" key="1">
    <source>
        <dbReference type="ARBA" id="ARBA00023015"/>
    </source>
</evidence>
<evidence type="ECO:0000259" key="4">
    <source>
        <dbReference type="PROSITE" id="PS50956"/>
    </source>
</evidence>
<proteinExistence type="predicted"/>
<dbReference type="CDD" id="cd00090">
    <property type="entry name" value="HTH_ARSR"/>
    <property type="match status" value="1"/>
</dbReference>
<keyword evidence="6" id="KW-1185">Reference proteome</keyword>
<dbReference type="EMBL" id="CP077713">
    <property type="protein sequence ID" value="QXJ35349.1"/>
    <property type="molecule type" value="Genomic_DNA"/>
</dbReference>
<dbReference type="PROSITE" id="PS50956">
    <property type="entry name" value="HTH_ASNC_2"/>
    <property type="match status" value="1"/>
</dbReference>
<evidence type="ECO:0000256" key="2">
    <source>
        <dbReference type="ARBA" id="ARBA00023125"/>
    </source>
</evidence>
<protein>
    <recommendedName>
        <fullName evidence="4">HTH asnC-type domain-containing protein</fullName>
    </recommendedName>
</protein>
<keyword evidence="3" id="KW-0804">Transcription</keyword>
<reference evidence="5 6" key="1">
    <citation type="journal article" date="2021" name="Environ. Microbiol.">
        <title>New insights into the diversity and evolution of the archaeal mobilome from three complete genomes of Saccharolobus shibatae.</title>
        <authorList>
            <person name="Medvedeva S."/>
            <person name="Brandt D."/>
            <person name="Cvirkaite-Krupovic V."/>
            <person name="Liu Y."/>
            <person name="Severinov K."/>
            <person name="Ishino S."/>
            <person name="Ishino Y."/>
            <person name="Prangishvili D."/>
            <person name="Kalinowski J."/>
            <person name="Krupovic M."/>
        </authorList>
    </citation>
    <scope>NUCLEOTIDE SEQUENCE [LARGE SCALE GENOMIC DNA]</scope>
    <source>
        <strain evidence="5 6">S38A</strain>
    </source>
</reference>
<dbReference type="InterPro" id="IPR011991">
    <property type="entry name" value="ArsR-like_HTH"/>
</dbReference>
<dbReference type="InterPro" id="IPR050684">
    <property type="entry name" value="HTH-Siroheme_Decarb"/>
</dbReference>
<organism evidence="5 6">
    <name type="scientific">Saccharolobus shibatae</name>
    <dbReference type="NCBI Taxonomy" id="2286"/>
    <lineage>
        <taxon>Archaea</taxon>
        <taxon>Thermoproteota</taxon>
        <taxon>Thermoprotei</taxon>
        <taxon>Sulfolobales</taxon>
        <taxon>Sulfolobaceae</taxon>
        <taxon>Saccharolobus</taxon>
    </lineage>
</organism>
<evidence type="ECO:0000313" key="6">
    <source>
        <dbReference type="Proteomes" id="UP000694036"/>
    </source>
</evidence>
<gene>
    <name evidence="5" type="ORF">J5U22_01896</name>
</gene>
<dbReference type="InterPro" id="IPR019888">
    <property type="entry name" value="Tscrpt_reg_AsnC-like"/>
</dbReference>
<dbReference type="AlphaFoldDB" id="A0A8F5C1E7"/>
<dbReference type="Pfam" id="PF13412">
    <property type="entry name" value="HTH_24"/>
    <property type="match status" value="2"/>
</dbReference>
<sequence>MDRIDRRIIVELFKGNDSLQYLSKILNISPQAVHYRLKNLEKQGIIKGFKIYVNPNLLGYLHSFIVIKGYDNSYEFPFIASKFSCIEGYTIYEVIGKNVVELEENERKILSITRGEKYMEIYINDSIRDNPIERRIISYIRDDPTVTLNELATKLNLSIRKISNKIKKLYNSGLIKKIPLLDLQKSNASMFSVFSYDKMNEFDDLKILKFSDANKTLLIGVTENYTSIIRRVKNALEENKKFILSIKYDYYIYEIE</sequence>
<dbReference type="GO" id="GO:0043565">
    <property type="term" value="F:sequence-specific DNA binding"/>
    <property type="evidence" value="ECO:0007669"/>
    <property type="project" value="InterPro"/>
</dbReference>